<dbReference type="InterPro" id="IPR051781">
    <property type="entry name" value="Metallo-dep_Hydrolase"/>
</dbReference>
<evidence type="ECO:0000259" key="2">
    <source>
        <dbReference type="Pfam" id="PF01979"/>
    </source>
</evidence>
<gene>
    <name evidence="3" type="ORF">ACFOSV_12765</name>
</gene>
<dbReference type="Pfam" id="PF01979">
    <property type="entry name" value="Amidohydro_1"/>
    <property type="match status" value="1"/>
</dbReference>
<proteinExistence type="predicted"/>
<dbReference type="RefSeq" id="WP_377906399.1">
    <property type="nucleotide sequence ID" value="NZ_JBHRZS010000007.1"/>
</dbReference>
<evidence type="ECO:0000313" key="3">
    <source>
        <dbReference type="EMBL" id="MFC3881058.1"/>
    </source>
</evidence>
<accession>A0ABV8ASY4</accession>
<protein>
    <submittedName>
        <fullName evidence="3">Amidohydrolase family protein</fullName>
    </submittedName>
</protein>
<feature type="chain" id="PRO_5047539087" evidence="1">
    <location>
        <begin position="23"/>
        <end position="432"/>
    </location>
</feature>
<organism evidence="3 4">
    <name type="scientific">Algoriphagus namhaensis</name>
    <dbReference type="NCBI Taxonomy" id="915353"/>
    <lineage>
        <taxon>Bacteria</taxon>
        <taxon>Pseudomonadati</taxon>
        <taxon>Bacteroidota</taxon>
        <taxon>Cytophagia</taxon>
        <taxon>Cytophagales</taxon>
        <taxon>Cyclobacteriaceae</taxon>
        <taxon>Algoriphagus</taxon>
    </lineage>
</organism>
<dbReference type="EMBL" id="JBHRZS010000007">
    <property type="protein sequence ID" value="MFC3881058.1"/>
    <property type="molecule type" value="Genomic_DNA"/>
</dbReference>
<dbReference type="InterPro" id="IPR011059">
    <property type="entry name" value="Metal-dep_hydrolase_composite"/>
</dbReference>
<dbReference type="SUPFAM" id="SSF51556">
    <property type="entry name" value="Metallo-dependent hydrolases"/>
    <property type="match status" value="1"/>
</dbReference>
<dbReference type="SUPFAM" id="SSF51338">
    <property type="entry name" value="Composite domain of metallo-dependent hydrolases"/>
    <property type="match status" value="1"/>
</dbReference>
<name>A0ABV8ASY4_9BACT</name>
<dbReference type="InterPro" id="IPR032466">
    <property type="entry name" value="Metal_Hydrolase"/>
</dbReference>
<feature type="domain" description="Amidohydrolase-related" evidence="2">
    <location>
        <begin position="169"/>
        <end position="407"/>
    </location>
</feature>
<dbReference type="Gene3D" id="3.20.20.140">
    <property type="entry name" value="Metal-dependent hydrolases"/>
    <property type="match status" value="1"/>
</dbReference>
<reference evidence="4" key="1">
    <citation type="journal article" date="2019" name="Int. J. Syst. Evol. Microbiol.">
        <title>The Global Catalogue of Microorganisms (GCM) 10K type strain sequencing project: providing services to taxonomists for standard genome sequencing and annotation.</title>
        <authorList>
            <consortium name="The Broad Institute Genomics Platform"/>
            <consortium name="The Broad Institute Genome Sequencing Center for Infectious Disease"/>
            <person name="Wu L."/>
            <person name="Ma J."/>
        </authorList>
    </citation>
    <scope>NUCLEOTIDE SEQUENCE [LARGE SCALE GENOMIC DNA]</scope>
    <source>
        <strain evidence="4">CCUG 60523</strain>
    </source>
</reference>
<evidence type="ECO:0000313" key="4">
    <source>
        <dbReference type="Proteomes" id="UP001595805"/>
    </source>
</evidence>
<dbReference type="InterPro" id="IPR006680">
    <property type="entry name" value="Amidohydro-rel"/>
</dbReference>
<keyword evidence="1" id="KW-0732">Signal</keyword>
<feature type="signal peptide" evidence="1">
    <location>
        <begin position="1"/>
        <end position="22"/>
    </location>
</feature>
<dbReference type="PANTHER" id="PTHR43135:SF3">
    <property type="entry name" value="ALPHA-D-RIBOSE 1-METHYLPHOSPHONATE 5-TRIPHOSPHATE DIPHOSPHATASE"/>
    <property type="match status" value="1"/>
</dbReference>
<keyword evidence="4" id="KW-1185">Reference proteome</keyword>
<comment type="caution">
    <text evidence="3">The sequence shown here is derived from an EMBL/GenBank/DDBJ whole genome shotgun (WGS) entry which is preliminary data.</text>
</comment>
<dbReference type="PANTHER" id="PTHR43135">
    <property type="entry name" value="ALPHA-D-RIBOSE 1-METHYLPHOSPHONATE 5-TRIPHOSPHATE DIPHOSPHATASE"/>
    <property type="match status" value="1"/>
</dbReference>
<sequence length="432" mass="46798">MKRMNKNIFAFLLAMLPFMAVAQIDGEFIKPRTGTFLLKNATVVTVTNGTLENTSVLIKDGMIAGVGTNLSEAGAEVVDLTGMFIYPGMIDGGTSLGAVEVSSVAETVDNREIGNVTPNMQILTTINPNSEAIPVTRVSGVTTVLTKPDGGLFPGTAALINLNGYTPDQMYAGFKGVVMNFPSSARRGRFDRRSDDDIKKDNEKALKDANEIWENAKNFNSLKGQGATLQYYPEMEQLAKVIAKELPLLIEVNAAGDIKNAIEWVKDKDVNVILMGVDEGWRVADEIAASGIPVITGPVQDLPTRDSDRYDAAYANPGKMLAAGVKVAIRTNETENVRNLPFHAAYAAAYGMGKEEALKAVTIVPAEIFGLADKYGSIEEGKVANLVVATGDPFETSSDIMHVFIEGYRIPLSNRHIRLYQEFLERDPGLNK</sequence>
<dbReference type="Gene3D" id="2.30.40.10">
    <property type="entry name" value="Urease, subunit C, domain 1"/>
    <property type="match status" value="1"/>
</dbReference>
<dbReference type="Proteomes" id="UP001595805">
    <property type="component" value="Unassembled WGS sequence"/>
</dbReference>
<evidence type="ECO:0000256" key="1">
    <source>
        <dbReference type="SAM" id="SignalP"/>
    </source>
</evidence>